<evidence type="ECO:0000313" key="4">
    <source>
        <dbReference type="Proteomes" id="UP001165289"/>
    </source>
</evidence>
<feature type="compositionally biased region" description="Basic and acidic residues" evidence="2">
    <location>
        <begin position="85"/>
        <end position="118"/>
    </location>
</feature>
<dbReference type="EMBL" id="JAKMXF010000365">
    <property type="protein sequence ID" value="KAI6645796.1"/>
    <property type="molecule type" value="Genomic_DNA"/>
</dbReference>
<dbReference type="PANTHER" id="PTHR12353:SF1">
    <property type="entry name" value="DISKS LARGE-ASSOCIATED PROTEIN 5"/>
    <property type="match status" value="1"/>
</dbReference>
<feature type="compositionally biased region" description="Low complexity" evidence="2">
    <location>
        <begin position="191"/>
        <end position="200"/>
    </location>
</feature>
<evidence type="ECO:0000256" key="1">
    <source>
        <dbReference type="ARBA" id="ARBA00008839"/>
    </source>
</evidence>
<comment type="caution">
    <text evidence="3">The sequence shown here is derived from an EMBL/GenBank/DDBJ whole genome shotgun (WGS) entry which is preliminary data.</text>
</comment>
<keyword evidence="4" id="KW-1185">Reference proteome</keyword>
<evidence type="ECO:0000256" key="2">
    <source>
        <dbReference type="SAM" id="MobiDB-lite"/>
    </source>
</evidence>
<proteinExistence type="inferred from homology"/>
<name>A0AAV7JAQ2_9METZ</name>
<reference evidence="3 4" key="1">
    <citation type="journal article" date="2023" name="BMC Biol.">
        <title>The compact genome of the sponge Oopsacas minuta (Hexactinellida) is lacking key metazoan core genes.</title>
        <authorList>
            <person name="Santini S."/>
            <person name="Schenkelaars Q."/>
            <person name="Jourda C."/>
            <person name="Duchesne M."/>
            <person name="Belahbib H."/>
            <person name="Rocher C."/>
            <person name="Selva M."/>
            <person name="Riesgo A."/>
            <person name="Vervoort M."/>
            <person name="Leys S.P."/>
            <person name="Kodjabachian L."/>
            <person name="Le Bivic A."/>
            <person name="Borchiellini C."/>
            <person name="Claverie J.M."/>
            <person name="Renard E."/>
        </authorList>
    </citation>
    <scope>NUCLEOTIDE SEQUENCE [LARGE SCALE GENOMIC DNA]</scope>
    <source>
        <strain evidence="3">SPO-2</strain>
    </source>
</reference>
<accession>A0AAV7JAQ2</accession>
<dbReference type="Pfam" id="PF03359">
    <property type="entry name" value="GKAP"/>
    <property type="match status" value="1"/>
</dbReference>
<feature type="compositionally biased region" description="Polar residues" evidence="2">
    <location>
        <begin position="130"/>
        <end position="178"/>
    </location>
</feature>
<feature type="region of interest" description="Disordered" evidence="2">
    <location>
        <begin position="85"/>
        <end position="200"/>
    </location>
</feature>
<sequence>MGVDCSNNDNLEKYRNYEQINSVIRILYRLSFSSDLLVMSRINTFKNSKVKDIMEMNEDAKFLAQKRSEKAREMRKIQFDKNREIPDLETKDTAKPIAMERSEKLNEWRKKKDLEKQNKVASKKPFLPSGPSNKLSSAAGPNTLHNSKTLHNSLPTNSYSKKTRHNNNPTTYTRVTRSQVRREKEENEAATTSLPLPSTKPTYVIDEQELAWIPENELGGMNLKVRRKSLRFSELFSNTARSPFVFKANSEVQRPPRATIPMTILEDSVEISPISSASVINRNLFGAFSQIADDTDILPDAFENEIATNDNEIVLDIPSKPLKEVKIQEPSNSLIVTPAPVLLDSENSIPSLNTAGIELYSSLLQTTQEDLMSQRNRWQTTLTTLTEACDSIRVAIGHTDLLLSKKFTQYAGLIQDANDNPGNLDLETRCSDLQGFWDLILREVEDMQAKYGRLIRLAENGYQAVKSTHKLDKKPLKKIIPKPKKESTRVTRSASISLREQMIRGREQMKEQQREPGVIIMTQQKN</sequence>
<dbReference type="InterPro" id="IPR005026">
    <property type="entry name" value="SAPAP"/>
</dbReference>
<protein>
    <submittedName>
        <fullName evidence="3">Disks large-associated protein 1 isoform X1</fullName>
    </submittedName>
</protein>
<dbReference type="Proteomes" id="UP001165289">
    <property type="component" value="Unassembled WGS sequence"/>
</dbReference>
<comment type="similarity">
    <text evidence="1">Belongs to the SAPAP family.</text>
</comment>
<dbReference type="GO" id="GO:0023052">
    <property type="term" value="P:signaling"/>
    <property type="evidence" value="ECO:0007669"/>
    <property type="project" value="InterPro"/>
</dbReference>
<gene>
    <name evidence="3" type="ORF">LOD99_13058</name>
</gene>
<organism evidence="3 4">
    <name type="scientific">Oopsacas minuta</name>
    <dbReference type="NCBI Taxonomy" id="111878"/>
    <lineage>
        <taxon>Eukaryota</taxon>
        <taxon>Metazoa</taxon>
        <taxon>Porifera</taxon>
        <taxon>Hexactinellida</taxon>
        <taxon>Hexasterophora</taxon>
        <taxon>Lyssacinosida</taxon>
        <taxon>Leucopsacidae</taxon>
        <taxon>Oopsacas</taxon>
    </lineage>
</organism>
<evidence type="ECO:0000313" key="3">
    <source>
        <dbReference type="EMBL" id="KAI6645796.1"/>
    </source>
</evidence>
<dbReference type="AlphaFoldDB" id="A0AAV7JAQ2"/>
<dbReference type="PANTHER" id="PTHR12353">
    <property type="entry name" value="DISKS LARGE-ASSOCIATED PROTEIN DAP SAP90/PSD-95-ASSOCIATED PROTEIN"/>
    <property type="match status" value="1"/>
</dbReference>